<name>A0AAW1RYY6_9CHLO</name>
<gene>
    <name evidence="2" type="ORF">WJX81_004157</name>
</gene>
<dbReference type="AlphaFoldDB" id="A0AAW1RYY6"/>
<dbReference type="PANTHER" id="PTHR28052">
    <property type="entry name" value="UPF0545 PROTEIN C22ORF39"/>
    <property type="match status" value="1"/>
</dbReference>
<dbReference type="PANTHER" id="PTHR28052:SF1">
    <property type="entry name" value="UPF0545 PROTEIN C22ORF39"/>
    <property type="match status" value="1"/>
</dbReference>
<dbReference type="Proteomes" id="UP001445335">
    <property type="component" value="Unassembled WGS sequence"/>
</dbReference>
<evidence type="ECO:0000313" key="2">
    <source>
        <dbReference type="EMBL" id="KAK9838316.1"/>
    </source>
</evidence>
<reference evidence="2 3" key="1">
    <citation type="journal article" date="2024" name="Nat. Commun.">
        <title>Phylogenomics reveals the evolutionary origins of lichenization in chlorophyte algae.</title>
        <authorList>
            <person name="Puginier C."/>
            <person name="Libourel C."/>
            <person name="Otte J."/>
            <person name="Skaloud P."/>
            <person name="Haon M."/>
            <person name="Grisel S."/>
            <person name="Petersen M."/>
            <person name="Berrin J.G."/>
            <person name="Delaux P.M."/>
            <person name="Dal Grande F."/>
            <person name="Keller J."/>
        </authorList>
    </citation>
    <scope>NUCLEOTIDE SEQUENCE [LARGE SCALE GENOMIC DNA]</scope>
    <source>
        <strain evidence="2 3">SAG 245.80</strain>
    </source>
</reference>
<dbReference type="Pfam" id="PF11326">
    <property type="entry name" value="PANTS-like"/>
    <property type="match status" value="1"/>
</dbReference>
<feature type="region of interest" description="Disordered" evidence="1">
    <location>
        <begin position="70"/>
        <end position="97"/>
    </location>
</feature>
<protein>
    <submittedName>
        <fullName evidence="2">Uncharacterized protein</fullName>
    </submittedName>
</protein>
<evidence type="ECO:0000256" key="1">
    <source>
        <dbReference type="SAM" id="MobiDB-lite"/>
    </source>
</evidence>
<organism evidence="2 3">
    <name type="scientific">Elliptochloris bilobata</name>
    <dbReference type="NCBI Taxonomy" id="381761"/>
    <lineage>
        <taxon>Eukaryota</taxon>
        <taxon>Viridiplantae</taxon>
        <taxon>Chlorophyta</taxon>
        <taxon>core chlorophytes</taxon>
        <taxon>Trebouxiophyceae</taxon>
        <taxon>Trebouxiophyceae incertae sedis</taxon>
        <taxon>Elliptochloris clade</taxon>
        <taxon>Elliptochloris</taxon>
    </lineage>
</organism>
<accession>A0AAW1RYY6</accession>
<proteinExistence type="predicted"/>
<dbReference type="EMBL" id="JALJOU010000019">
    <property type="protein sequence ID" value="KAK9838316.1"/>
    <property type="molecule type" value="Genomic_DNA"/>
</dbReference>
<dbReference type="InterPro" id="IPR021475">
    <property type="entry name" value="Pants/Emi1-like"/>
</dbReference>
<sequence length="97" mass="10920">MPPGHQLRQYYRYGDVDDCSSQWTLLWDCLKQRTRFRGQTSATHPCLWQLRSREEAAAAWQAEFRHLDAPAAATAGAEQRAEQGVEQAPGADSAMRG</sequence>
<evidence type="ECO:0000313" key="3">
    <source>
        <dbReference type="Proteomes" id="UP001445335"/>
    </source>
</evidence>
<keyword evidence="3" id="KW-1185">Reference proteome</keyword>
<comment type="caution">
    <text evidence="2">The sequence shown here is derived from an EMBL/GenBank/DDBJ whole genome shotgun (WGS) entry which is preliminary data.</text>
</comment>